<evidence type="ECO:0008006" key="3">
    <source>
        <dbReference type="Google" id="ProtNLM"/>
    </source>
</evidence>
<name>A0A5B8REP7_9ZZZZ</name>
<dbReference type="AlphaFoldDB" id="A0A5B8REP7"/>
<protein>
    <recommendedName>
        <fullName evidence="3">DUF4412 domain-containing protein</fullName>
    </recommendedName>
</protein>
<reference evidence="2" key="1">
    <citation type="submission" date="2019-06" db="EMBL/GenBank/DDBJ databases">
        <authorList>
            <person name="Murdoch R.W."/>
            <person name="Fathepure B."/>
        </authorList>
    </citation>
    <scope>NUCLEOTIDE SEQUENCE</scope>
</reference>
<dbReference type="EMBL" id="MN079232">
    <property type="protein sequence ID" value="QEA07340.1"/>
    <property type="molecule type" value="Genomic_DNA"/>
</dbReference>
<evidence type="ECO:0000256" key="1">
    <source>
        <dbReference type="SAM" id="MobiDB-lite"/>
    </source>
</evidence>
<accession>A0A5B8REP7</accession>
<feature type="region of interest" description="Disordered" evidence="1">
    <location>
        <begin position="202"/>
        <end position="223"/>
    </location>
</feature>
<organism evidence="2">
    <name type="scientific">uncultured organism</name>
    <dbReference type="NCBI Taxonomy" id="155900"/>
    <lineage>
        <taxon>unclassified sequences</taxon>
        <taxon>environmental samples</taxon>
    </lineage>
</organism>
<evidence type="ECO:0000313" key="2">
    <source>
        <dbReference type="EMBL" id="QEA07340.1"/>
    </source>
</evidence>
<sequence>MKRLFTVITAGALALVMLPAFAAGTAKVRVEAGPQGTMKPMTFEWGDDGEVRMEVPGQQGYMLVRDGHAYAVRGSGADAMVLDLTAMQKGGGEAKGDGLAGRTALLGLDALDGSATVAGIDGELYRMRWREKGEEKSGRVVLSDDPMAQSLSDAWGELARSMGADWDEGGVMSGLQERGLGLLRLEGQFEVVEISGDAPAAGRFELPAEPMDPREMMQQGGGQ</sequence>
<gene>
    <name evidence="2" type="ORF">KBTEX_03689</name>
</gene>
<proteinExistence type="predicted"/>